<evidence type="ECO:0000256" key="1">
    <source>
        <dbReference type="SAM" id="SignalP"/>
    </source>
</evidence>
<evidence type="ECO:0000313" key="2">
    <source>
        <dbReference type="EMBL" id="PSB58792.1"/>
    </source>
</evidence>
<gene>
    <name evidence="2" type="ORF">C7B77_03340</name>
</gene>
<accession>A0A2T1GLN4</accession>
<comment type="caution">
    <text evidence="2">The sequence shown here is derived from an EMBL/GenBank/DDBJ whole genome shotgun (WGS) entry which is preliminary data.</text>
</comment>
<evidence type="ECO:0000313" key="3">
    <source>
        <dbReference type="Proteomes" id="UP000238937"/>
    </source>
</evidence>
<organism evidence="2 3">
    <name type="scientific">Chamaesiphon polymorphus CCALA 037</name>
    <dbReference type="NCBI Taxonomy" id="2107692"/>
    <lineage>
        <taxon>Bacteria</taxon>
        <taxon>Bacillati</taxon>
        <taxon>Cyanobacteriota</taxon>
        <taxon>Cyanophyceae</taxon>
        <taxon>Gomontiellales</taxon>
        <taxon>Chamaesiphonaceae</taxon>
        <taxon>Chamaesiphon</taxon>
    </lineage>
</organism>
<dbReference type="RefSeq" id="WP_106300308.1">
    <property type="nucleotide sequence ID" value="NZ_PVWO01000023.1"/>
</dbReference>
<reference evidence="2 3" key="1">
    <citation type="submission" date="2018-03" db="EMBL/GenBank/DDBJ databases">
        <title>The ancient ancestry and fast evolution of plastids.</title>
        <authorList>
            <person name="Moore K.R."/>
            <person name="Magnabosco C."/>
            <person name="Momper L."/>
            <person name="Gold D.A."/>
            <person name="Bosak T."/>
            <person name="Fournier G.P."/>
        </authorList>
    </citation>
    <scope>NUCLEOTIDE SEQUENCE [LARGE SCALE GENOMIC DNA]</scope>
    <source>
        <strain evidence="2 3">CCALA 037</strain>
    </source>
</reference>
<sequence length="69" mass="7582">MLKIKFGTLLALLICSTAIGAWVANAKVESAQIVASKKIALENSSKRVLVKELMTKISIDRELLKLLEK</sequence>
<keyword evidence="3" id="KW-1185">Reference proteome</keyword>
<name>A0A2T1GLN4_9CYAN</name>
<keyword evidence="1" id="KW-0732">Signal</keyword>
<dbReference type="AlphaFoldDB" id="A0A2T1GLN4"/>
<feature type="chain" id="PRO_5015505339" evidence="1">
    <location>
        <begin position="21"/>
        <end position="69"/>
    </location>
</feature>
<feature type="signal peptide" evidence="1">
    <location>
        <begin position="1"/>
        <end position="20"/>
    </location>
</feature>
<dbReference type="Proteomes" id="UP000238937">
    <property type="component" value="Unassembled WGS sequence"/>
</dbReference>
<proteinExistence type="predicted"/>
<dbReference type="EMBL" id="PVWO01000023">
    <property type="protein sequence ID" value="PSB58792.1"/>
    <property type="molecule type" value="Genomic_DNA"/>
</dbReference>
<protein>
    <submittedName>
        <fullName evidence="2">Uncharacterized protein</fullName>
    </submittedName>
</protein>